<evidence type="ECO:0000256" key="4">
    <source>
        <dbReference type="ARBA" id="ARBA00023163"/>
    </source>
</evidence>
<dbReference type="GO" id="GO:0003677">
    <property type="term" value="F:DNA binding"/>
    <property type="evidence" value="ECO:0007669"/>
    <property type="project" value="InterPro"/>
</dbReference>
<keyword evidence="1 5" id="KW-0678">Repressor</keyword>
<dbReference type="PATRIC" id="fig|1588748.3.peg.712"/>
<dbReference type="Gene3D" id="3.30.450.40">
    <property type="match status" value="1"/>
</dbReference>
<dbReference type="InterPro" id="IPR036390">
    <property type="entry name" value="WH_DNA-bd_sf"/>
</dbReference>
<dbReference type="NCBIfam" id="TIGR00331">
    <property type="entry name" value="hrcA"/>
    <property type="match status" value="1"/>
</dbReference>
<dbReference type="Gene3D" id="3.30.390.60">
    <property type="entry name" value="Heat-inducible transcription repressor hrca homolog, domain 3"/>
    <property type="match status" value="1"/>
</dbReference>
<keyword evidence="8" id="KW-1185">Reference proteome</keyword>
<dbReference type="EMBL" id="LSDT01000028">
    <property type="protein sequence ID" value="KXB91725.1"/>
    <property type="molecule type" value="Genomic_DNA"/>
</dbReference>
<dbReference type="Proteomes" id="UP000070160">
    <property type="component" value="Unassembled WGS sequence"/>
</dbReference>
<dbReference type="InterPro" id="IPR023120">
    <property type="entry name" value="WHTH_transcript_rep_HrcA_IDD"/>
</dbReference>
<dbReference type="PANTHER" id="PTHR34824">
    <property type="entry name" value="HEAT-INDUCIBLE TRANSCRIPTION REPRESSOR HRCA"/>
    <property type="match status" value="1"/>
</dbReference>
<dbReference type="AlphaFoldDB" id="A0A134CHN3"/>
<dbReference type="STRING" id="1588748.HMPREF3182_00748"/>
<gene>
    <name evidence="5" type="primary">hrcA</name>
    <name evidence="7" type="ORF">HMPREF3182_00748</name>
</gene>
<dbReference type="Pfam" id="PF01628">
    <property type="entry name" value="HrcA"/>
    <property type="match status" value="1"/>
</dbReference>
<accession>A0A134CHN3</accession>
<evidence type="ECO:0000256" key="2">
    <source>
        <dbReference type="ARBA" id="ARBA00023015"/>
    </source>
</evidence>
<dbReference type="SUPFAM" id="SSF55781">
    <property type="entry name" value="GAF domain-like"/>
    <property type="match status" value="1"/>
</dbReference>
<dbReference type="PIRSF" id="PIRSF005485">
    <property type="entry name" value="HrcA"/>
    <property type="match status" value="1"/>
</dbReference>
<dbReference type="InterPro" id="IPR002571">
    <property type="entry name" value="HrcA"/>
</dbReference>
<evidence type="ECO:0000256" key="3">
    <source>
        <dbReference type="ARBA" id="ARBA00023016"/>
    </source>
</evidence>
<dbReference type="InterPro" id="IPR029016">
    <property type="entry name" value="GAF-like_dom_sf"/>
</dbReference>
<keyword evidence="4 5" id="KW-0804">Transcription</keyword>
<comment type="similarity">
    <text evidence="5">Belongs to the HrcA family.</text>
</comment>
<comment type="function">
    <text evidence="5">Negative regulator of class I heat shock genes (grpE-dnaK-dnaJ and groELS operons). Prevents heat-shock induction of these operons.</text>
</comment>
<evidence type="ECO:0000259" key="6">
    <source>
        <dbReference type="Pfam" id="PF01628"/>
    </source>
</evidence>
<comment type="caution">
    <text evidence="7">The sequence shown here is derived from an EMBL/GenBank/DDBJ whole genome shotgun (WGS) entry which is preliminary data.</text>
</comment>
<dbReference type="Gene3D" id="1.10.10.10">
    <property type="entry name" value="Winged helix-like DNA-binding domain superfamily/Winged helix DNA-binding domain"/>
    <property type="match status" value="1"/>
</dbReference>
<organism evidence="7 8">
    <name type="scientific">Megasphaera hutchinsoni</name>
    <dbReference type="NCBI Taxonomy" id="1588748"/>
    <lineage>
        <taxon>Bacteria</taxon>
        <taxon>Bacillati</taxon>
        <taxon>Bacillota</taxon>
        <taxon>Negativicutes</taxon>
        <taxon>Veillonellales</taxon>
        <taxon>Veillonellaceae</taxon>
        <taxon>Megasphaera</taxon>
    </lineage>
</organism>
<dbReference type="SUPFAM" id="SSF46785">
    <property type="entry name" value="Winged helix' DNA-binding domain"/>
    <property type="match status" value="1"/>
</dbReference>
<name>A0A134CHN3_9FIRM</name>
<reference evidence="8" key="1">
    <citation type="submission" date="2016-01" db="EMBL/GenBank/DDBJ databases">
        <authorList>
            <person name="Mitreva M."/>
            <person name="Pepin K.H."/>
            <person name="Mihindukulasuriya K.A."/>
            <person name="Fulton R."/>
            <person name="Fronick C."/>
            <person name="O'Laughlin M."/>
            <person name="Miner T."/>
            <person name="Herter B."/>
            <person name="Rosa B.A."/>
            <person name="Cordes M."/>
            <person name="Tomlinson C."/>
            <person name="Wollam A."/>
            <person name="Palsikar V.B."/>
            <person name="Mardis E.R."/>
            <person name="Wilson R.K."/>
        </authorList>
    </citation>
    <scope>NUCLEOTIDE SEQUENCE [LARGE SCALE GENOMIC DNA]</scope>
    <source>
        <strain evidence="8">KA00182</strain>
    </source>
</reference>
<proteinExistence type="inferred from homology"/>
<dbReference type="GO" id="GO:0045892">
    <property type="term" value="P:negative regulation of DNA-templated transcription"/>
    <property type="evidence" value="ECO:0007669"/>
    <property type="project" value="UniProtKB-UniRule"/>
</dbReference>
<evidence type="ECO:0000313" key="8">
    <source>
        <dbReference type="Proteomes" id="UP000070160"/>
    </source>
</evidence>
<dbReference type="HAMAP" id="MF_00081">
    <property type="entry name" value="HrcA"/>
    <property type="match status" value="1"/>
</dbReference>
<feature type="domain" description="Heat-inducible transcription repressor HrcA C-terminal" evidence="6">
    <location>
        <begin position="117"/>
        <end position="336"/>
    </location>
</feature>
<evidence type="ECO:0000256" key="1">
    <source>
        <dbReference type="ARBA" id="ARBA00022491"/>
    </source>
</evidence>
<protein>
    <recommendedName>
        <fullName evidence="5">Heat-inducible transcription repressor HrcA</fullName>
    </recommendedName>
</protein>
<dbReference type="InterPro" id="IPR021153">
    <property type="entry name" value="HrcA_C"/>
</dbReference>
<keyword evidence="2 5" id="KW-0805">Transcription regulation</keyword>
<dbReference type="InterPro" id="IPR036388">
    <property type="entry name" value="WH-like_DNA-bd_sf"/>
</dbReference>
<sequence>MLIQTIKAEVVDMALDERKRRILQAIVQDYITSAEPVGSRTIARKYDLGVGAATIRNEMFDLEIQGYLKQPHASAGRIPSVKGYRFYVDCLLEPKTILPEEQKMVEDWIRSRMNGMDQIFSSTAKVLAEITHNAIFVMASQQEQARLKYIRFLPLDERRAIMLVVTDSGHVENCLYAKPEKVSLDDLNRLAVHLTRYLAGKTMSEIDLPTLENIRDVVIDDPALYRNAFASLEQALKKNHRVYKEGTLELFDKPEFRDVHKAKNLLVSLEEQDVVNHLFVGKSEDSGMVTVRIGEEVKLPPIQECSVIEATFTAGNDVIGKIAVLGPTRMEYARIIGLLNFMKEHMKQILIQYEQEK</sequence>
<evidence type="ECO:0000256" key="5">
    <source>
        <dbReference type="HAMAP-Rule" id="MF_00081"/>
    </source>
</evidence>
<evidence type="ECO:0000313" key="7">
    <source>
        <dbReference type="EMBL" id="KXB91725.1"/>
    </source>
</evidence>
<keyword evidence="3 5" id="KW-0346">Stress response</keyword>
<dbReference type="PANTHER" id="PTHR34824:SF1">
    <property type="entry name" value="HEAT-INDUCIBLE TRANSCRIPTION REPRESSOR HRCA"/>
    <property type="match status" value="1"/>
</dbReference>